<sequence>MRSLRLLCLLSLLPVLGHAQLTSQTDERLKQGLKMYPEADTDKDGILTMPEALAHLQKMKKGGAGAGKKGKTEEGKPGALKPDHADVAYDKHERCKLDLYLAKNATTSTPLVIMIHGGGFRAGDKAQWGSNKTTKDLLDKGISCAALNYPFLDSMPIQDILRECGRAVQYLRSRSGEWNLDKTRFASMGGSAGAGTSLWLATHDDLADPKAEDPVLRESTRLTCAVCNGTQATYDVTRWESFLGKAGPEVRTSEAEAALFYHLPSVEAFGTDSGKAILRECDMLSWITKDDPPLLVSNSQVVDTPKNRGEWLHCIHHAREVSKECAADGVPCIVVQDQPEPKTDTLDFLVSHLLKTKA</sequence>
<proteinExistence type="inferred from homology"/>
<organism evidence="6 7">
    <name type="scientific">Brevifollis gellanilyticus</name>
    <dbReference type="NCBI Taxonomy" id="748831"/>
    <lineage>
        <taxon>Bacteria</taxon>
        <taxon>Pseudomonadati</taxon>
        <taxon>Verrucomicrobiota</taxon>
        <taxon>Verrucomicrobiia</taxon>
        <taxon>Verrucomicrobiales</taxon>
        <taxon>Verrucomicrobiaceae</taxon>
    </lineage>
</organism>
<keyword evidence="2" id="KW-0378">Hydrolase</keyword>
<dbReference type="AlphaFoldDB" id="A0A512M5I4"/>
<dbReference type="OrthoDB" id="9815425at2"/>
<dbReference type="PANTHER" id="PTHR48081:SF30">
    <property type="entry name" value="ACETYL-HYDROLASE LIPR-RELATED"/>
    <property type="match status" value="1"/>
</dbReference>
<comment type="caution">
    <text evidence="6">The sequence shown here is derived from an EMBL/GenBank/DDBJ whole genome shotgun (WGS) entry which is preliminary data.</text>
</comment>
<dbReference type="Gene3D" id="3.40.50.1820">
    <property type="entry name" value="alpha/beta hydrolase"/>
    <property type="match status" value="1"/>
</dbReference>
<keyword evidence="7" id="KW-1185">Reference proteome</keyword>
<dbReference type="GO" id="GO:0004806">
    <property type="term" value="F:triacylglycerol lipase activity"/>
    <property type="evidence" value="ECO:0007669"/>
    <property type="project" value="TreeGrafter"/>
</dbReference>
<evidence type="ECO:0000256" key="3">
    <source>
        <dbReference type="SAM" id="MobiDB-lite"/>
    </source>
</evidence>
<dbReference type="EMBL" id="BKAG01000006">
    <property type="protein sequence ID" value="GEP41997.1"/>
    <property type="molecule type" value="Genomic_DNA"/>
</dbReference>
<dbReference type="SUPFAM" id="SSF53474">
    <property type="entry name" value="alpha/beta-Hydrolases"/>
    <property type="match status" value="1"/>
</dbReference>
<evidence type="ECO:0000259" key="5">
    <source>
        <dbReference type="Pfam" id="PF20434"/>
    </source>
</evidence>
<keyword evidence="4" id="KW-0732">Signal</keyword>
<dbReference type="InterPro" id="IPR050300">
    <property type="entry name" value="GDXG_lipolytic_enzyme"/>
</dbReference>
<dbReference type="InterPro" id="IPR049492">
    <property type="entry name" value="BD-FAE-like_dom"/>
</dbReference>
<feature type="chain" id="PRO_5022139241" description="BD-FAE-like domain-containing protein" evidence="4">
    <location>
        <begin position="20"/>
        <end position="358"/>
    </location>
</feature>
<evidence type="ECO:0000313" key="6">
    <source>
        <dbReference type="EMBL" id="GEP41997.1"/>
    </source>
</evidence>
<feature type="region of interest" description="Disordered" evidence="3">
    <location>
        <begin position="60"/>
        <end position="83"/>
    </location>
</feature>
<feature type="domain" description="BD-FAE-like" evidence="5">
    <location>
        <begin position="97"/>
        <end position="296"/>
    </location>
</feature>
<dbReference type="Proteomes" id="UP000321577">
    <property type="component" value="Unassembled WGS sequence"/>
</dbReference>
<dbReference type="RefSeq" id="WP_146849599.1">
    <property type="nucleotide sequence ID" value="NZ_BKAG01000006.1"/>
</dbReference>
<evidence type="ECO:0000256" key="2">
    <source>
        <dbReference type="ARBA" id="ARBA00022801"/>
    </source>
</evidence>
<evidence type="ECO:0000256" key="1">
    <source>
        <dbReference type="ARBA" id="ARBA00010515"/>
    </source>
</evidence>
<dbReference type="InterPro" id="IPR029058">
    <property type="entry name" value="AB_hydrolase_fold"/>
</dbReference>
<feature type="compositionally biased region" description="Basic and acidic residues" evidence="3">
    <location>
        <begin position="70"/>
        <end position="83"/>
    </location>
</feature>
<evidence type="ECO:0000313" key="7">
    <source>
        <dbReference type="Proteomes" id="UP000321577"/>
    </source>
</evidence>
<dbReference type="Pfam" id="PF20434">
    <property type="entry name" value="BD-FAE"/>
    <property type="match status" value="1"/>
</dbReference>
<protein>
    <recommendedName>
        <fullName evidence="5">BD-FAE-like domain-containing protein</fullName>
    </recommendedName>
</protein>
<gene>
    <name evidence="6" type="ORF">BGE01nite_12880</name>
</gene>
<evidence type="ECO:0000256" key="4">
    <source>
        <dbReference type="SAM" id="SignalP"/>
    </source>
</evidence>
<comment type="similarity">
    <text evidence="1">Belongs to the 'GDXG' lipolytic enzyme family.</text>
</comment>
<feature type="signal peptide" evidence="4">
    <location>
        <begin position="1"/>
        <end position="19"/>
    </location>
</feature>
<name>A0A512M5I4_9BACT</name>
<accession>A0A512M5I4</accession>
<dbReference type="PANTHER" id="PTHR48081">
    <property type="entry name" value="AB HYDROLASE SUPERFAMILY PROTEIN C4A8.06C"/>
    <property type="match status" value="1"/>
</dbReference>
<reference evidence="6 7" key="1">
    <citation type="submission" date="2019-07" db="EMBL/GenBank/DDBJ databases">
        <title>Whole genome shotgun sequence of Brevifollis gellanilyticus NBRC 108608.</title>
        <authorList>
            <person name="Hosoyama A."/>
            <person name="Uohara A."/>
            <person name="Ohji S."/>
            <person name="Ichikawa N."/>
        </authorList>
    </citation>
    <scope>NUCLEOTIDE SEQUENCE [LARGE SCALE GENOMIC DNA]</scope>
    <source>
        <strain evidence="6 7">NBRC 108608</strain>
    </source>
</reference>